<protein>
    <recommendedName>
        <fullName evidence="2">C-type lectin domain-containing protein</fullName>
    </recommendedName>
</protein>
<dbReference type="InterPro" id="IPR016187">
    <property type="entry name" value="CTDL_fold"/>
</dbReference>
<dbReference type="InterPro" id="IPR050111">
    <property type="entry name" value="C-type_lectin/snaclec_domain"/>
</dbReference>
<gene>
    <name evidence="3" type="ORF">FF38_03865</name>
</gene>
<comment type="caution">
    <text evidence="3">The sequence shown here is derived from an EMBL/GenBank/DDBJ whole genome shotgun (WGS) entry which is preliminary data.</text>
</comment>
<evidence type="ECO:0000313" key="3">
    <source>
        <dbReference type="EMBL" id="KNC24486.1"/>
    </source>
</evidence>
<dbReference type="PROSITE" id="PS50041">
    <property type="entry name" value="C_TYPE_LECTIN_2"/>
    <property type="match status" value="1"/>
</dbReference>
<dbReference type="AlphaFoldDB" id="A0A0L0BWV2"/>
<dbReference type="InterPro" id="IPR016186">
    <property type="entry name" value="C-type_lectin-like/link_sf"/>
</dbReference>
<dbReference type="SUPFAM" id="SSF56436">
    <property type="entry name" value="C-type lectin-like"/>
    <property type="match status" value="1"/>
</dbReference>
<dbReference type="PROSITE" id="PS00615">
    <property type="entry name" value="C_TYPE_LECTIN_1"/>
    <property type="match status" value="1"/>
</dbReference>
<dbReference type="OMA" id="NDINCAW"/>
<proteinExistence type="predicted"/>
<keyword evidence="1" id="KW-1015">Disulfide bond</keyword>
<organism evidence="3 4">
    <name type="scientific">Lucilia cuprina</name>
    <name type="common">Green bottle fly</name>
    <name type="synonym">Australian sheep blowfly</name>
    <dbReference type="NCBI Taxonomy" id="7375"/>
    <lineage>
        <taxon>Eukaryota</taxon>
        <taxon>Metazoa</taxon>
        <taxon>Ecdysozoa</taxon>
        <taxon>Arthropoda</taxon>
        <taxon>Hexapoda</taxon>
        <taxon>Insecta</taxon>
        <taxon>Pterygota</taxon>
        <taxon>Neoptera</taxon>
        <taxon>Endopterygota</taxon>
        <taxon>Diptera</taxon>
        <taxon>Brachycera</taxon>
        <taxon>Muscomorpha</taxon>
        <taxon>Oestroidea</taxon>
        <taxon>Calliphoridae</taxon>
        <taxon>Luciliinae</taxon>
        <taxon>Lucilia</taxon>
    </lineage>
</organism>
<dbReference type="PANTHER" id="PTHR22803">
    <property type="entry name" value="MANNOSE, PHOSPHOLIPASE, LECTIN RECEPTOR RELATED"/>
    <property type="match status" value="1"/>
</dbReference>
<dbReference type="Gene3D" id="3.10.100.10">
    <property type="entry name" value="Mannose-Binding Protein A, subunit A"/>
    <property type="match status" value="1"/>
</dbReference>
<sequence>MTLVAVDTLEKNAALIKILKTQFDDKHFNIWIGGNDLGNNGFFIWYSTGKRFEFTNWSKGNPDHYTELEHCVHYFDRTDFEWNDANCMQKMGFICEENRFLKEMRKNLAVKKNFIDQLFLL</sequence>
<evidence type="ECO:0000256" key="1">
    <source>
        <dbReference type="ARBA" id="ARBA00023157"/>
    </source>
</evidence>
<evidence type="ECO:0000259" key="2">
    <source>
        <dbReference type="PROSITE" id="PS50041"/>
    </source>
</evidence>
<dbReference type="EMBL" id="JRES01001226">
    <property type="protein sequence ID" value="KNC24486.1"/>
    <property type="molecule type" value="Genomic_DNA"/>
</dbReference>
<feature type="domain" description="C-type lectin" evidence="2">
    <location>
        <begin position="1"/>
        <end position="96"/>
    </location>
</feature>
<accession>A0A0L0BWV2</accession>
<dbReference type="OrthoDB" id="418245at2759"/>
<dbReference type="InterPro" id="IPR001304">
    <property type="entry name" value="C-type_lectin-like"/>
</dbReference>
<dbReference type="Proteomes" id="UP000037069">
    <property type="component" value="Unassembled WGS sequence"/>
</dbReference>
<reference evidence="3 4" key="1">
    <citation type="journal article" date="2015" name="Nat. Commun.">
        <title>Lucilia cuprina genome unlocks parasitic fly biology to underpin future interventions.</title>
        <authorList>
            <person name="Anstead C.A."/>
            <person name="Korhonen P.K."/>
            <person name="Young N.D."/>
            <person name="Hall R.S."/>
            <person name="Jex A.R."/>
            <person name="Murali S.C."/>
            <person name="Hughes D.S."/>
            <person name="Lee S.F."/>
            <person name="Perry T."/>
            <person name="Stroehlein A.J."/>
            <person name="Ansell B.R."/>
            <person name="Breugelmans B."/>
            <person name="Hofmann A."/>
            <person name="Qu J."/>
            <person name="Dugan S."/>
            <person name="Lee S.L."/>
            <person name="Chao H."/>
            <person name="Dinh H."/>
            <person name="Han Y."/>
            <person name="Doddapaneni H.V."/>
            <person name="Worley K.C."/>
            <person name="Muzny D.M."/>
            <person name="Ioannidis P."/>
            <person name="Waterhouse R.M."/>
            <person name="Zdobnov E.M."/>
            <person name="James P.J."/>
            <person name="Bagnall N.H."/>
            <person name="Kotze A.C."/>
            <person name="Gibbs R.A."/>
            <person name="Richards S."/>
            <person name="Batterham P."/>
            <person name="Gasser R.B."/>
        </authorList>
    </citation>
    <scope>NUCLEOTIDE SEQUENCE [LARGE SCALE GENOMIC DNA]</scope>
    <source>
        <strain evidence="3 4">LS</strain>
        <tissue evidence="3">Full body</tissue>
    </source>
</reference>
<dbReference type="Pfam" id="PF00059">
    <property type="entry name" value="Lectin_C"/>
    <property type="match status" value="1"/>
</dbReference>
<dbReference type="CDD" id="cd00037">
    <property type="entry name" value="CLECT"/>
    <property type="match status" value="1"/>
</dbReference>
<dbReference type="InterPro" id="IPR018378">
    <property type="entry name" value="C-type_lectin_CS"/>
</dbReference>
<evidence type="ECO:0000313" key="4">
    <source>
        <dbReference type="Proteomes" id="UP000037069"/>
    </source>
</evidence>
<keyword evidence="4" id="KW-1185">Reference proteome</keyword>
<name>A0A0L0BWV2_LUCCU</name>